<dbReference type="Gene3D" id="1.10.3730.20">
    <property type="match status" value="1"/>
</dbReference>
<feature type="transmembrane region" description="Helical" evidence="6">
    <location>
        <begin position="211"/>
        <end position="232"/>
    </location>
</feature>
<dbReference type="OrthoDB" id="7853355at2"/>
<gene>
    <name evidence="9" type="ORF">BRAD3257_5138</name>
    <name evidence="8" type="ORF">JWS04_03310</name>
</gene>
<feature type="transmembrane region" description="Helical" evidence="6">
    <location>
        <begin position="148"/>
        <end position="167"/>
    </location>
</feature>
<comment type="subcellular location">
    <subcellularLocation>
        <location evidence="1">Cell membrane</location>
        <topology evidence="1">Multi-pass membrane protein</topology>
    </subcellularLocation>
</comment>
<evidence type="ECO:0000256" key="5">
    <source>
        <dbReference type="ARBA" id="ARBA00023136"/>
    </source>
</evidence>
<dbReference type="Proteomes" id="UP000669317">
    <property type="component" value="Unassembled WGS sequence"/>
</dbReference>
<accession>A0A2U3Q3T3</accession>
<protein>
    <submittedName>
        <fullName evidence="8">DMT family transporter</fullName>
    </submittedName>
</protein>
<feature type="transmembrane region" description="Helical" evidence="6">
    <location>
        <begin position="269"/>
        <end position="286"/>
    </location>
</feature>
<feature type="transmembrane region" description="Helical" evidence="6">
    <location>
        <begin position="179"/>
        <end position="199"/>
    </location>
</feature>
<accession>A0A4Q0R4Z1</accession>
<reference evidence="8 11" key="2">
    <citation type="submission" date="2021-03" db="EMBL/GenBank/DDBJ databases">
        <title>Genome Sequence of Bradyrhizobium vignae strain ISRA400.</title>
        <authorList>
            <person name="Tisa L.S."/>
            <person name="Svistoonoff S."/>
            <person name="Hocher V."/>
            <person name="Fall S."/>
            <person name="Zaiya A."/>
            <person name="Naing D."/>
            <person name="Niang N."/>
            <person name="Diouf A."/>
            <person name="Dasylva M.C."/>
            <person name="Toure O."/>
            <person name="Gueye M."/>
            <person name="Gully D."/>
            <person name="Tisseyre P."/>
            <person name="Simpson S."/>
            <person name="Morris K."/>
            <person name="Thomas W.K."/>
        </authorList>
    </citation>
    <scope>NUCLEOTIDE SEQUENCE [LARGE SCALE GENOMIC DNA]</scope>
    <source>
        <strain evidence="8 11">ISRA400</strain>
    </source>
</reference>
<reference evidence="9 10" key="1">
    <citation type="submission" date="2018-03" db="EMBL/GenBank/DDBJ databases">
        <authorList>
            <person name="Gully D."/>
        </authorList>
    </citation>
    <scope>NUCLEOTIDE SEQUENCE [LARGE SCALE GENOMIC DNA]</scope>
    <source>
        <strain evidence="9">ORS3257</strain>
    </source>
</reference>
<feature type="transmembrane region" description="Helical" evidence="6">
    <location>
        <begin position="244"/>
        <end position="263"/>
    </location>
</feature>
<keyword evidence="5 6" id="KW-0472">Membrane</keyword>
<dbReference type="InterPro" id="IPR000620">
    <property type="entry name" value="EamA_dom"/>
</dbReference>
<dbReference type="PANTHER" id="PTHR32322">
    <property type="entry name" value="INNER MEMBRANE TRANSPORTER"/>
    <property type="match status" value="1"/>
</dbReference>
<feature type="domain" description="EamA" evidence="7">
    <location>
        <begin position="150"/>
        <end position="286"/>
    </location>
</feature>
<evidence type="ECO:0000256" key="1">
    <source>
        <dbReference type="ARBA" id="ARBA00004651"/>
    </source>
</evidence>
<dbReference type="SUPFAM" id="SSF103481">
    <property type="entry name" value="Multidrug resistance efflux transporter EmrE"/>
    <property type="match status" value="2"/>
</dbReference>
<feature type="transmembrane region" description="Helical" evidence="6">
    <location>
        <begin position="65"/>
        <end position="89"/>
    </location>
</feature>
<evidence type="ECO:0000256" key="3">
    <source>
        <dbReference type="ARBA" id="ARBA00022692"/>
    </source>
</evidence>
<evidence type="ECO:0000256" key="4">
    <source>
        <dbReference type="ARBA" id="ARBA00022989"/>
    </source>
</evidence>
<name>A0A2U3Q3T3_9BRAD</name>
<dbReference type="Proteomes" id="UP000246085">
    <property type="component" value="Chromosome BRAD3257"/>
</dbReference>
<sequence length="303" mass="31634">MGEIFGVFAAVLSSALGGTSIGATRYLVGSIDPLAIGSFRFGIGFSLLLPLTLLRGDRWPKQGDWAAAIGLGILFFALFPILFNASLIFTTAARGALALSTLPLLSLLIGAILGAEALTWRKSMGVVTATFGVALALLSDLASAPTGAWRGDLLMMAAALCMALYGIWSKPLIRRSSPIAFTTMSMAAGAACLILLSYVRGSFAPVAGFGMPQWLGALYLGAFGAALTFYLWAFALERTTPTRVAISVTVNPITASLVGAWLLNEPLRWNLAAGIIAVFAGIWIATTTGRRTQAASASASHQI</sequence>
<feature type="transmembrane region" description="Helical" evidence="6">
    <location>
        <begin position="95"/>
        <end position="113"/>
    </location>
</feature>
<dbReference type="AlphaFoldDB" id="A0A2U3Q3T3"/>
<keyword evidence="3 6" id="KW-0812">Transmembrane</keyword>
<dbReference type="PANTHER" id="PTHR32322:SF18">
    <property type="entry name" value="S-ADENOSYLMETHIONINE_S-ADENOSYLHOMOCYSTEINE TRANSPORTER"/>
    <property type="match status" value="1"/>
</dbReference>
<dbReference type="RefSeq" id="WP_122403750.1">
    <property type="nucleotide sequence ID" value="NZ_JAGIKT010000004.1"/>
</dbReference>
<keyword evidence="4 6" id="KW-1133">Transmembrane helix</keyword>
<dbReference type="Pfam" id="PF00892">
    <property type="entry name" value="EamA"/>
    <property type="match status" value="2"/>
</dbReference>
<feature type="domain" description="EamA" evidence="7">
    <location>
        <begin position="5"/>
        <end position="137"/>
    </location>
</feature>
<dbReference type="EMBL" id="LS398110">
    <property type="protein sequence ID" value="SPP96094.1"/>
    <property type="molecule type" value="Genomic_DNA"/>
</dbReference>
<dbReference type="InterPro" id="IPR037185">
    <property type="entry name" value="EmrE-like"/>
</dbReference>
<dbReference type="InterPro" id="IPR050638">
    <property type="entry name" value="AA-Vitamin_Transporters"/>
</dbReference>
<keyword evidence="2" id="KW-1003">Cell membrane</keyword>
<evidence type="ECO:0000313" key="9">
    <source>
        <dbReference type="EMBL" id="SPP96094.1"/>
    </source>
</evidence>
<evidence type="ECO:0000259" key="7">
    <source>
        <dbReference type="Pfam" id="PF00892"/>
    </source>
</evidence>
<evidence type="ECO:0000313" key="11">
    <source>
        <dbReference type="Proteomes" id="UP000669317"/>
    </source>
</evidence>
<feature type="transmembrane region" description="Helical" evidence="6">
    <location>
        <begin position="33"/>
        <end position="53"/>
    </location>
</feature>
<keyword evidence="11" id="KW-1185">Reference proteome</keyword>
<organism evidence="9 10">
    <name type="scientific">Bradyrhizobium vignae</name>
    <dbReference type="NCBI Taxonomy" id="1549949"/>
    <lineage>
        <taxon>Bacteria</taxon>
        <taxon>Pseudomonadati</taxon>
        <taxon>Pseudomonadota</taxon>
        <taxon>Alphaproteobacteria</taxon>
        <taxon>Hyphomicrobiales</taxon>
        <taxon>Nitrobacteraceae</taxon>
        <taxon>Bradyrhizobium</taxon>
    </lineage>
</organism>
<dbReference type="EMBL" id="JAGIKT010000004">
    <property type="protein sequence ID" value="MBP0110140.1"/>
    <property type="molecule type" value="Genomic_DNA"/>
</dbReference>
<dbReference type="KEGG" id="bvz:BRAD3257_5138"/>
<evidence type="ECO:0000256" key="6">
    <source>
        <dbReference type="SAM" id="Phobius"/>
    </source>
</evidence>
<evidence type="ECO:0000256" key="2">
    <source>
        <dbReference type="ARBA" id="ARBA00022475"/>
    </source>
</evidence>
<evidence type="ECO:0000313" key="10">
    <source>
        <dbReference type="Proteomes" id="UP000246085"/>
    </source>
</evidence>
<proteinExistence type="predicted"/>
<evidence type="ECO:0000313" key="8">
    <source>
        <dbReference type="EMBL" id="MBP0110140.1"/>
    </source>
</evidence>
<dbReference type="GO" id="GO:0005886">
    <property type="term" value="C:plasma membrane"/>
    <property type="evidence" value="ECO:0007669"/>
    <property type="project" value="UniProtKB-SubCell"/>
</dbReference>